<comment type="catalytic activity">
    <reaction evidence="6">
        <text>cytidine(1402) in 16S rRNA + S-adenosyl-L-methionine = 2'-O-methylcytidine(1402) in 16S rRNA + S-adenosyl-L-homocysteine + H(+)</text>
        <dbReference type="Rhea" id="RHEA:42924"/>
        <dbReference type="Rhea" id="RHEA-COMP:10285"/>
        <dbReference type="Rhea" id="RHEA-COMP:10286"/>
        <dbReference type="ChEBI" id="CHEBI:15378"/>
        <dbReference type="ChEBI" id="CHEBI:57856"/>
        <dbReference type="ChEBI" id="CHEBI:59789"/>
        <dbReference type="ChEBI" id="CHEBI:74495"/>
        <dbReference type="ChEBI" id="CHEBI:82748"/>
        <dbReference type="EC" id="2.1.1.198"/>
    </reaction>
</comment>
<dbReference type="InterPro" id="IPR018063">
    <property type="entry name" value="SAM_MeTrfase_RsmI_CS"/>
</dbReference>
<comment type="subcellular location">
    <subcellularLocation>
        <location evidence="6">Cytoplasm</location>
    </subcellularLocation>
</comment>
<dbReference type="Pfam" id="PF00590">
    <property type="entry name" value="TP_methylase"/>
    <property type="match status" value="1"/>
</dbReference>
<feature type="domain" description="RsmI HTH" evidence="8">
    <location>
        <begin position="226"/>
        <end position="265"/>
    </location>
</feature>
<accession>A0ABQ5V275</accession>
<evidence type="ECO:0000259" key="7">
    <source>
        <dbReference type="Pfam" id="PF00590"/>
    </source>
</evidence>
<evidence type="ECO:0000256" key="6">
    <source>
        <dbReference type="HAMAP-Rule" id="MF_01877"/>
    </source>
</evidence>
<comment type="function">
    <text evidence="6">Catalyzes the 2'-O-methylation of the ribose of cytidine 1402 (C1402) in 16S rRNA.</text>
</comment>
<dbReference type="HAMAP" id="MF_01877">
    <property type="entry name" value="16SrRNA_methyltr_I"/>
    <property type="match status" value="1"/>
</dbReference>
<dbReference type="Proteomes" id="UP001161390">
    <property type="component" value="Unassembled WGS sequence"/>
</dbReference>
<dbReference type="SUPFAM" id="SSF53790">
    <property type="entry name" value="Tetrapyrrole methylase"/>
    <property type="match status" value="1"/>
</dbReference>
<dbReference type="InterPro" id="IPR008189">
    <property type="entry name" value="rRNA_ssu_MeTfrase_I"/>
</dbReference>
<organism evidence="9 10">
    <name type="scientific">Algimonas porphyrae</name>
    <dbReference type="NCBI Taxonomy" id="1128113"/>
    <lineage>
        <taxon>Bacteria</taxon>
        <taxon>Pseudomonadati</taxon>
        <taxon>Pseudomonadota</taxon>
        <taxon>Alphaproteobacteria</taxon>
        <taxon>Maricaulales</taxon>
        <taxon>Robiginitomaculaceae</taxon>
        <taxon>Algimonas</taxon>
    </lineage>
</organism>
<dbReference type="PIRSF" id="PIRSF005917">
    <property type="entry name" value="MTase_YraL"/>
    <property type="match status" value="1"/>
</dbReference>
<gene>
    <name evidence="6 9" type="primary">rsmI</name>
    <name evidence="9" type="ORF">GCM10007854_20170</name>
</gene>
<dbReference type="RefSeq" id="WP_284372228.1">
    <property type="nucleotide sequence ID" value="NZ_BSNJ01000004.1"/>
</dbReference>
<reference evidence="9" key="2">
    <citation type="submission" date="2023-01" db="EMBL/GenBank/DDBJ databases">
        <title>Draft genome sequence of Algimonas porphyrae strain NBRC 108216.</title>
        <authorList>
            <person name="Sun Q."/>
            <person name="Mori K."/>
        </authorList>
    </citation>
    <scope>NUCLEOTIDE SEQUENCE</scope>
    <source>
        <strain evidence="9">NBRC 108216</strain>
    </source>
</reference>
<evidence type="ECO:0000313" key="10">
    <source>
        <dbReference type="Proteomes" id="UP001161390"/>
    </source>
</evidence>
<evidence type="ECO:0000256" key="3">
    <source>
        <dbReference type="ARBA" id="ARBA00022603"/>
    </source>
</evidence>
<evidence type="ECO:0000256" key="4">
    <source>
        <dbReference type="ARBA" id="ARBA00022679"/>
    </source>
</evidence>
<feature type="domain" description="Tetrapyrrole methylase" evidence="7">
    <location>
        <begin position="3"/>
        <end position="196"/>
    </location>
</feature>
<evidence type="ECO:0000256" key="1">
    <source>
        <dbReference type="ARBA" id="ARBA00022490"/>
    </source>
</evidence>
<comment type="caution">
    <text evidence="9">The sequence shown here is derived from an EMBL/GenBank/DDBJ whole genome shotgun (WGS) entry which is preliminary data.</text>
</comment>
<dbReference type="PROSITE" id="PS01296">
    <property type="entry name" value="RSMI"/>
    <property type="match status" value="1"/>
</dbReference>
<dbReference type="InterPro" id="IPR014777">
    <property type="entry name" value="4pyrrole_Mease_sub1"/>
</dbReference>
<protein>
    <recommendedName>
        <fullName evidence="6">Ribosomal RNA small subunit methyltransferase I</fullName>
        <ecNumber evidence="6">2.1.1.198</ecNumber>
    </recommendedName>
    <alternativeName>
        <fullName evidence="6">16S rRNA 2'-O-ribose C1402 methyltransferase</fullName>
    </alternativeName>
    <alternativeName>
        <fullName evidence="6">rRNA (cytidine-2'-O-)-methyltransferase RsmI</fullName>
    </alternativeName>
</protein>
<dbReference type="Pfam" id="PF23016">
    <property type="entry name" value="RsmI_C"/>
    <property type="match status" value="1"/>
</dbReference>
<dbReference type="EMBL" id="BSNJ01000004">
    <property type="protein sequence ID" value="GLQ21062.1"/>
    <property type="molecule type" value="Genomic_DNA"/>
</dbReference>
<keyword evidence="10" id="KW-1185">Reference proteome</keyword>
<dbReference type="PANTHER" id="PTHR46111">
    <property type="entry name" value="RIBOSOMAL RNA SMALL SUBUNIT METHYLTRANSFERASE I"/>
    <property type="match status" value="1"/>
</dbReference>
<evidence type="ECO:0000313" key="9">
    <source>
        <dbReference type="EMBL" id="GLQ21062.1"/>
    </source>
</evidence>
<name>A0ABQ5V275_9PROT</name>
<dbReference type="EC" id="2.1.1.198" evidence="6"/>
<dbReference type="NCBIfam" id="TIGR00096">
    <property type="entry name" value="16S rRNA (cytidine(1402)-2'-O)-methyltransferase"/>
    <property type="match status" value="1"/>
</dbReference>
<dbReference type="GO" id="GO:0032259">
    <property type="term" value="P:methylation"/>
    <property type="evidence" value="ECO:0007669"/>
    <property type="project" value="UniProtKB-KW"/>
</dbReference>
<keyword evidence="4 6" id="KW-0808">Transferase</keyword>
<reference evidence="9" key="1">
    <citation type="journal article" date="2014" name="Int. J. Syst. Evol. Microbiol.">
        <title>Complete genome of a new Firmicutes species belonging to the dominant human colonic microbiota ('Ruminococcus bicirculans') reveals two chromosomes and a selective capacity to utilize plant glucans.</title>
        <authorList>
            <consortium name="NISC Comparative Sequencing Program"/>
            <person name="Wegmann U."/>
            <person name="Louis P."/>
            <person name="Goesmann A."/>
            <person name="Henrissat B."/>
            <person name="Duncan S.H."/>
            <person name="Flint H.J."/>
        </authorList>
    </citation>
    <scope>NUCLEOTIDE SEQUENCE</scope>
    <source>
        <strain evidence="9">NBRC 108216</strain>
    </source>
</reference>
<dbReference type="CDD" id="cd11648">
    <property type="entry name" value="RsmI"/>
    <property type="match status" value="1"/>
</dbReference>
<keyword evidence="2 6" id="KW-0698">rRNA processing</keyword>
<dbReference type="PANTHER" id="PTHR46111:SF1">
    <property type="entry name" value="RIBOSOMAL RNA SMALL SUBUNIT METHYLTRANSFERASE I"/>
    <property type="match status" value="1"/>
</dbReference>
<evidence type="ECO:0000256" key="5">
    <source>
        <dbReference type="ARBA" id="ARBA00022691"/>
    </source>
</evidence>
<evidence type="ECO:0000259" key="8">
    <source>
        <dbReference type="Pfam" id="PF23016"/>
    </source>
</evidence>
<keyword evidence="1 6" id="KW-0963">Cytoplasm</keyword>
<dbReference type="InterPro" id="IPR035996">
    <property type="entry name" value="4pyrrol_Methylase_sf"/>
</dbReference>
<keyword evidence="5 6" id="KW-0949">S-adenosyl-L-methionine</keyword>
<dbReference type="Gene3D" id="3.40.1010.10">
    <property type="entry name" value="Cobalt-precorrin-4 Transmethylase, Domain 1"/>
    <property type="match status" value="1"/>
</dbReference>
<evidence type="ECO:0000256" key="2">
    <source>
        <dbReference type="ARBA" id="ARBA00022552"/>
    </source>
</evidence>
<dbReference type="GO" id="GO:0008168">
    <property type="term" value="F:methyltransferase activity"/>
    <property type="evidence" value="ECO:0007669"/>
    <property type="project" value="UniProtKB-KW"/>
</dbReference>
<sequence>MATPIGNLRDITLRALDVLRGADQILAEDTRQTAKLLSAFSIDASVSAYHDHNAAKRVPGLIKSLKKGGTIALVSDAGTPLVSDPGFRLVRAAVEAGIDVYPLPGASAVLAGLVKSGLPSDRFFFAGFLPNRSTARQREIEALRNVPATLILFETGPRIEACLRDLAQGLGDRRAVLARELTKRFEDARHGTLSTLADGMVADPPKGELVLLIDGPETARWDGDVVREALRDRLETLKLKAACAELAEVSGWSKRELYALGLSLK</sequence>
<dbReference type="Gene3D" id="3.30.950.10">
    <property type="entry name" value="Methyltransferase, Cobalt-precorrin-4 Transmethylase, Domain 2"/>
    <property type="match status" value="1"/>
</dbReference>
<dbReference type="InterPro" id="IPR053910">
    <property type="entry name" value="RsmI_HTH"/>
</dbReference>
<dbReference type="InterPro" id="IPR000878">
    <property type="entry name" value="4pyrrol_Mease"/>
</dbReference>
<keyword evidence="3 6" id="KW-0489">Methyltransferase</keyword>
<dbReference type="InterPro" id="IPR014776">
    <property type="entry name" value="4pyrrole_Mease_sub2"/>
</dbReference>
<proteinExistence type="inferred from homology"/>
<comment type="similarity">
    <text evidence="6">Belongs to the methyltransferase superfamily. RsmI family.</text>
</comment>